<evidence type="ECO:0000313" key="1">
    <source>
        <dbReference type="EMBL" id="RDV81705.1"/>
    </source>
</evidence>
<dbReference type="AlphaFoldDB" id="A0A3D8P1H8"/>
<dbReference type="Proteomes" id="UP000256329">
    <property type="component" value="Unassembled WGS sequence"/>
</dbReference>
<organism evidence="1 2">
    <name type="scientific">Ammonifex thiophilus</name>
    <dbReference type="NCBI Taxonomy" id="444093"/>
    <lineage>
        <taxon>Bacteria</taxon>
        <taxon>Bacillati</taxon>
        <taxon>Bacillota</taxon>
        <taxon>Clostridia</taxon>
        <taxon>Thermoanaerobacterales</taxon>
        <taxon>Thermoanaerobacteraceae</taxon>
        <taxon>Ammonifex</taxon>
    </lineage>
</organism>
<gene>
    <name evidence="1" type="primary">pglZ</name>
    <name evidence="1" type="ORF">DXX99_09090</name>
</gene>
<dbReference type="Pfam" id="PF08665">
    <property type="entry name" value="PglZ"/>
    <property type="match status" value="1"/>
</dbReference>
<keyword evidence="2" id="KW-1185">Reference proteome</keyword>
<dbReference type="NCBIfam" id="NF033449">
    <property type="entry name" value="BREX_PglZ_3"/>
    <property type="match status" value="1"/>
</dbReference>
<dbReference type="OrthoDB" id="9769734at2"/>
<dbReference type="RefSeq" id="WP_115793170.1">
    <property type="nucleotide sequence ID" value="NZ_QSLN01000017.1"/>
</dbReference>
<accession>A0A3D8P1H8</accession>
<dbReference type="InterPro" id="IPR017850">
    <property type="entry name" value="Alkaline_phosphatase_core_sf"/>
</dbReference>
<dbReference type="SUPFAM" id="SSF53649">
    <property type="entry name" value="Alkaline phosphatase-like"/>
    <property type="match status" value="1"/>
</dbReference>
<evidence type="ECO:0000313" key="2">
    <source>
        <dbReference type="Proteomes" id="UP000256329"/>
    </source>
</evidence>
<sequence length="671" mass="77760">MKSWRDLILSEFEPGAGELILVADPDRLLVEEEILRTLRERNYEVVIYDDPVHFRFFYESKYKPLQKQDRSLGLVVIVQTSNLYCLPYDLWQTGRRVSFSLADIFPQLSYRVLVELDRADFDLLYKACQGHCHSRLGDNATKDFVLNHVFGIFPERIREPHELLHVLIRHHYQRRRLPKILEERFIQVLQSKGGFTEWPLEQIVSDQEAFFAFLQERWKIFLDRLVHGNSFAAEPSATYDLRFDGPLLLPFDHPEVKPYMDNLFLEGYLTPVPHPQANRLAGQWVSVGLKKDPWERFFGLAAAAEKSIPKDHARYHEWLEFARRWAELTVLYFELPLAPGEHLEEKAKQADEMYGNLRRQVDKAFLIWMQQRYSALYNQPAVPPAMVHHIPRYLAYLRDKKKFEKLALIVVDGLAMDQWLVVKEVLADRWPQFRFHESAVFAWVPTLTSVSRQAIFAGEPPLFFASYLDSTGKECSLWLRFWADQGLRESEIGYLNVAGDESPEKEVGEIPERRSFVLGLVVQKVDKIMHGVELGTAGMHNQVRQWAQMSYLGKLLEFLVEEGFEVFLTSDHGNLEAQGIGRPAEGATVDYRGYRARIYSDKGLRKRTKEQFPEALEWESIGLPDNFLPLLAAGRSAFCPKGEKVVCHGGISVEEVIVPFVYVERVRGKTL</sequence>
<protein>
    <submittedName>
        <fullName evidence="1">BREX-3 system phosphatase PglZ</fullName>
    </submittedName>
</protein>
<dbReference type="EMBL" id="QSLN01000017">
    <property type="protein sequence ID" value="RDV81705.1"/>
    <property type="molecule type" value="Genomic_DNA"/>
</dbReference>
<proteinExistence type="predicted"/>
<comment type="caution">
    <text evidence="1">The sequence shown here is derived from an EMBL/GenBank/DDBJ whole genome shotgun (WGS) entry which is preliminary data.</text>
</comment>
<reference evidence="1 2" key="1">
    <citation type="submission" date="2018-08" db="EMBL/GenBank/DDBJ databases">
        <title>Form III RuBisCO-mediated autotrophy in Thermodesulfobium bacteria.</title>
        <authorList>
            <person name="Toshchakov S.V."/>
            <person name="Kublanov I.V."/>
            <person name="Frolov E."/>
            <person name="Bonch-Osmolovskaya E.A."/>
            <person name="Tourova T.P."/>
            <person name="Chernych N.A."/>
            <person name="Lebedinsky A.V."/>
        </authorList>
    </citation>
    <scope>NUCLEOTIDE SEQUENCE [LARGE SCALE GENOMIC DNA]</scope>
    <source>
        <strain evidence="1 2">SR</strain>
    </source>
</reference>
<name>A0A3D8P1H8_9THEO</name>